<name>A0ACB0IUP8_TRIPR</name>
<reference evidence="1" key="1">
    <citation type="submission" date="2023-10" db="EMBL/GenBank/DDBJ databases">
        <authorList>
            <person name="Rodriguez Cubillos JULIANA M."/>
            <person name="De Vega J."/>
        </authorList>
    </citation>
    <scope>NUCLEOTIDE SEQUENCE</scope>
</reference>
<evidence type="ECO:0000313" key="2">
    <source>
        <dbReference type="Proteomes" id="UP001177021"/>
    </source>
</evidence>
<dbReference type="EMBL" id="CASHSV030000002">
    <property type="protein sequence ID" value="CAJ2636329.1"/>
    <property type="molecule type" value="Genomic_DNA"/>
</dbReference>
<gene>
    <name evidence="1" type="ORF">MILVUS5_LOCUS6841</name>
</gene>
<sequence>MLKIIVKNCQTSSFLLISLETQRMAPSLYTIPLFFLSLIFFIVPSYSIHFRIPRFNPSDANIIYQGSAAQDDGEVNFNINEKYSCQVGRVIYAKKVLLWDSNTGQLTDFTTDYTFIINTQNYAISKYGHGLAFFLAPFGFEIPPNSSGGFFGLFNTTTMDSSTSNQIVHVEFDSYPNYEWNETIQHVGINNNSIISSVSTPWNASFHSGDTAEVSISYNSITKNLTVSWKYQTTSNPQEKNSLSYKIDLMKVLPEWITVGFSAATGSIAELNSLLSWEFNSTLDKTDDSNSKETRLILRVTVSCGVVILVVVAFVAYVILKKKRKKSEKQREEAMHLTSMNDDLERGAGPRRFTYKELDLATNNFSKDRKLGQGGFGAVFKGYFVDLDLQVAVKKISRGSRQGKKEYVTEVKVISQLRHRNLVKLLGWCHDKGEFLLVYEFMPNGSLDSHLFGKRTPLSWSVRHKIALGLASGLLYLHEEWERCVVHRDIKSSNVMLDSSFNVKLGDFGLAKLMDHELGPQTTGLAGTFGYLAPEYVSTGRASKESDVYSFGIVVMEITTGKKATDVIKEKDEEKGMIEWVWDHYGRGELLVAMDENLKRDFDEKQVECLMIVGLWCAHPDVNLRPSIRQAIQVFNFEVSLPNLPPKRPVATYHAPPTPSVSSVEASITNSLQDGR</sequence>
<proteinExistence type="predicted"/>
<organism evidence="1 2">
    <name type="scientific">Trifolium pratense</name>
    <name type="common">Red clover</name>
    <dbReference type="NCBI Taxonomy" id="57577"/>
    <lineage>
        <taxon>Eukaryota</taxon>
        <taxon>Viridiplantae</taxon>
        <taxon>Streptophyta</taxon>
        <taxon>Embryophyta</taxon>
        <taxon>Tracheophyta</taxon>
        <taxon>Spermatophyta</taxon>
        <taxon>Magnoliopsida</taxon>
        <taxon>eudicotyledons</taxon>
        <taxon>Gunneridae</taxon>
        <taxon>Pentapetalae</taxon>
        <taxon>rosids</taxon>
        <taxon>fabids</taxon>
        <taxon>Fabales</taxon>
        <taxon>Fabaceae</taxon>
        <taxon>Papilionoideae</taxon>
        <taxon>50 kb inversion clade</taxon>
        <taxon>NPAAA clade</taxon>
        <taxon>Hologalegina</taxon>
        <taxon>IRL clade</taxon>
        <taxon>Trifolieae</taxon>
        <taxon>Trifolium</taxon>
    </lineage>
</organism>
<evidence type="ECO:0000313" key="1">
    <source>
        <dbReference type="EMBL" id="CAJ2636329.1"/>
    </source>
</evidence>
<accession>A0ACB0IUP8</accession>
<keyword evidence="2" id="KW-1185">Reference proteome</keyword>
<protein>
    <submittedName>
        <fullName evidence="1">Uncharacterized protein</fullName>
    </submittedName>
</protein>
<dbReference type="Proteomes" id="UP001177021">
    <property type="component" value="Unassembled WGS sequence"/>
</dbReference>
<comment type="caution">
    <text evidence="1">The sequence shown here is derived from an EMBL/GenBank/DDBJ whole genome shotgun (WGS) entry which is preliminary data.</text>
</comment>